<evidence type="ECO:0000259" key="6">
    <source>
        <dbReference type="PROSITE" id="PS50048"/>
    </source>
</evidence>
<reference evidence="7 9" key="1">
    <citation type="submission" date="2020-01" db="EMBL/GenBank/DDBJ databases">
        <authorList>
            <consortium name="DOE Joint Genome Institute"/>
            <person name="Haridas S."/>
            <person name="Albert R."/>
            <person name="Binder M."/>
            <person name="Bloem J."/>
            <person name="Labutti K."/>
            <person name="Salamov A."/>
            <person name="Andreopoulos B."/>
            <person name="Baker S.E."/>
            <person name="Barry K."/>
            <person name="Bills G."/>
            <person name="Bluhm B.H."/>
            <person name="Cannon C."/>
            <person name="Castanera R."/>
            <person name="Culley D.E."/>
            <person name="Daum C."/>
            <person name="Ezra D."/>
            <person name="Gonzalez J.B."/>
            <person name="Henrissat B."/>
            <person name="Kuo A."/>
            <person name="Liang C."/>
            <person name="Lipzen A."/>
            <person name="Lutzoni F."/>
            <person name="Magnuson J."/>
            <person name="Mondo S."/>
            <person name="Nolan M."/>
            <person name="Ohm R."/>
            <person name="Pangilinan J."/>
            <person name="Park H.-J."/>
            <person name="Ramirez L."/>
            <person name="Alfaro M."/>
            <person name="Sun H."/>
            <person name="Tritt A."/>
            <person name="Yoshinaga Y."/>
            <person name="Zwiers L.-H."/>
            <person name="Turgeon B.G."/>
            <person name="Goodwin S.B."/>
            <person name="Spatafora J.W."/>
            <person name="Crous P.W."/>
            <person name="Grigoriev I.V."/>
        </authorList>
    </citation>
    <scope>NUCLEOTIDE SEQUENCE</scope>
    <source>
        <strain evidence="7 9">CBS 781.70</strain>
    </source>
</reference>
<reference evidence="9" key="3">
    <citation type="submission" date="2025-04" db="UniProtKB">
        <authorList>
            <consortium name="RefSeq"/>
        </authorList>
    </citation>
    <scope>IDENTIFICATION</scope>
    <source>
        <strain evidence="9">CBS 781.70</strain>
    </source>
</reference>
<dbReference type="GeneID" id="54420418"/>
<evidence type="ECO:0000256" key="5">
    <source>
        <dbReference type="SAM" id="MobiDB-lite"/>
    </source>
</evidence>
<dbReference type="GO" id="GO:0000978">
    <property type="term" value="F:RNA polymerase II cis-regulatory region sequence-specific DNA binding"/>
    <property type="evidence" value="ECO:0007669"/>
    <property type="project" value="TreeGrafter"/>
</dbReference>
<sequence>METNMPVERGRRPRVAQACNTCRAKKYKCDGHIPCSHCRRQGRECIFQREPNGTVRRSEYSIRYVKELEESLERAKAALRLLGTSQQHETDLTPTGNTAPEAGAQPSLQNVPRPIHGENQSDSSISRAAAGAPTGDQNKDIAENSPDEVMDINGSTRSFEFHGPTSSLAFLYRLVKMKESSSNNGCGRHPAPGFANRQVISEFQNEAFMKLRESPNLVEENYYPLHALLFIDSYFKTLHYVYPIIDQNVFLERCHSLWTGHGIPIHQSFKALYFAVLSLGVLTRTWTEGSINGMDRNAWTLTLFERAELTMGRPGSLNDLEAIQALIIMSQVCQHQLNPNLAYTYLGTALRTAFSTGINRLAQFRERGFPQDSPSLVVSRTWWALYSLETESSFNISRPDILGLDSYHNRLPPSISEPNETETTIIPAMLGLSRILRQISKNIYWEPTGLSEKLQRASEYEHDLSTWLARLPANIRPNSRSETTNPRLMLDNHCWPELQMLVLNLRYLHARIVLFYLFFLHGQRGLRNGKEVERLTAYAQNCKDAAVDIIKSIHSAYRMHHFFRSWWNNTTYLTFGLSIILSAFYHEPVTTRPYSANLLYINQAIEILGAMEECRVARNIGKFARELVGELLAGQMDGGSGSQTASAPLEPSVPWLADGFSDPHFEFNVFDENFPMWLDDVEQDVSASGIQGLSRGDIV</sequence>
<keyword evidence="4" id="KW-0539">Nucleus</keyword>
<evidence type="ECO:0000256" key="4">
    <source>
        <dbReference type="ARBA" id="ARBA00023242"/>
    </source>
</evidence>
<evidence type="ECO:0000313" key="7">
    <source>
        <dbReference type="EMBL" id="KAF1810918.1"/>
    </source>
</evidence>
<dbReference type="InterPro" id="IPR001138">
    <property type="entry name" value="Zn2Cys6_DnaBD"/>
</dbReference>
<keyword evidence="2" id="KW-0805">Transcription regulation</keyword>
<dbReference type="SUPFAM" id="SSF57701">
    <property type="entry name" value="Zn2/Cys6 DNA-binding domain"/>
    <property type="match status" value="1"/>
</dbReference>
<evidence type="ECO:0000313" key="9">
    <source>
        <dbReference type="RefSeq" id="XP_033532549.1"/>
    </source>
</evidence>
<organism evidence="7">
    <name type="scientific">Eremomyces bilateralis CBS 781.70</name>
    <dbReference type="NCBI Taxonomy" id="1392243"/>
    <lineage>
        <taxon>Eukaryota</taxon>
        <taxon>Fungi</taxon>
        <taxon>Dikarya</taxon>
        <taxon>Ascomycota</taxon>
        <taxon>Pezizomycotina</taxon>
        <taxon>Dothideomycetes</taxon>
        <taxon>Dothideomycetes incertae sedis</taxon>
        <taxon>Eremomycetales</taxon>
        <taxon>Eremomycetaceae</taxon>
        <taxon>Eremomyces</taxon>
    </lineage>
</organism>
<evidence type="ECO:0000256" key="3">
    <source>
        <dbReference type="ARBA" id="ARBA00023163"/>
    </source>
</evidence>
<dbReference type="EMBL" id="ML975164">
    <property type="protein sequence ID" value="KAF1810918.1"/>
    <property type="molecule type" value="Genomic_DNA"/>
</dbReference>
<gene>
    <name evidence="7 9" type="ORF">P152DRAFT_460211</name>
</gene>
<feature type="domain" description="Zn(2)-C6 fungal-type" evidence="6">
    <location>
        <begin position="18"/>
        <end position="47"/>
    </location>
</feature>
<feature type="compositionally biased region" description="Polar residues" evidence="5">
    <location>
        <begin position="83"/>
        <end position="98"/>
    </location>
</feature>
<dbReference type="GO" id="GO:0005634">
    <property type="term" value="C:nucleus"/>
    <property type="evidence" value="ECO:0007669"/>
    <property type="project" value="TreeGrafter"/>
</dbReference>
<proteinExistence type="predicted"/>
<dbReference type="GO" id="GO:0000981">
    <property type="term" value="F:DNA-binding transcription factor activity, RNA polymerase II-specific"/>
    <property type="evidence" value="ECO:0007669"/>
    <property type="project" value="InterPro"/>
</dbReference>
<dbReference type="PROSITE" id="PS00463">
    <property type="entry name" value="ZN2_CY6_FUNGAL_1"/>
    <property type="match status" value="1"/>
</dbReference>
<dbReference type="SMART" id="SM00906">
    <property type="entry name" value="Fungal_trans"/>
    <property type="match status" value="1"/>
</dbReference>
<dbReference type="GO" id="GO:0000435">
    <property type="term" value="P:positive regulation of transcription from RNA polymerase II promoter by galactose"/>
    <property type="evidence" value="ECO:0007669"/>
    <property type="project" value="TreeGrafter"/>
</dbReference>
<dbReference type="InterPro" id="IPR051127">
    <property type="entry name" value="Fungal_SecMet_Regulators"/>
</dbReference>
<protein>
    <recommendedName>
        <fullName evidence="6">Zn(2)-C6 fungal-type domain-containing protein</fullName>
    </recommendedName>
</protein>
<dbReference type="Pfam" id="PF00172">
    <property type="entry name" value="Zn_clus"/>
    <property type="match status" value="1"/>
</dbReference>
<dbReference type="OrthoDB" id="2571985at2759"/>
<dbReference type="PANTHER" id="PTHR47424:SF15">
    <property type="entry name" value="ZN(II)2CYS6 TRANSCRIPTION FACTOR (EUROFUNG)"/>
    <property type="match status" value="1"/>
</dbReference>
<dbReference type="GO" id="GO:0006351">
    <property type="term" value="P:DNA-templated transcription"/>
    <property type="evidence" value="ECO:0007669"/>
    <property type="project" value="InterPro"/>
</dbReference>
<evidence type="ECO:0000313" key="8">
    <source>
        <dbReference type="Proteomes" id="UP000504638"/>
    </source>
</evidence>
<dbReference type="AlphaFoldDB" id="A0A6G1FYS0"/>
<dbReference type="Gene3D" id="4.10.240.10">
    <property type="entry name" value="Zn(2)-C6 fungal-type DNA-binding domain"/>
    <property type="match status" value="1"/>
</dbReference>
<feature type="region of interest" description="Disordered" evidence="5">
    <location>
        <begin position="83"/>
        <end position="156"/>
    </location>
</feature>
<keyword evidence="1" id="KW-0479">Metal-binding</keyword>
<accession>A0A6G1FYS0</accession>
<keyword evidence="3" id="KW-0804">Transcription</keyword>
<dbReference type="CDD" id="cd12148">
    <property type="entry name" value="fungal_TF_MHR"/>
    <property type="match status" value="1"/>
</dbReference>
<reference evidence="9" key="2">
    <citation type="submission" date="2020-04" db="EMBL/GenBank/DDBJ databases">
        <authorList>
            <consortium name="NCBI Genome Project"/>
        </authorList>
    </citation>
    <scope>NUCLEOTIDE SEQUENCE</scope>
    <source>
        <strain evidence="9">CBS 781.70</strain>
    </source>
</reference>
<dbReference type="InterPro" id="IPR036864">
    <property type="entry name" value="Zn2-C6_fun-type_DNA-bd_sf"/>
</dbReference>
<dbReference type="Pfam" id="PF04082">
    <property type="entry name" value="Fungal_trans"/>
    <property type="match status" value="1"/>
</dbReference>
<dbReference type="CDD" id="cd00067">
    <property type="entry name" value="GAL4"/>
    <property type="match status" value="1"/>
</dbReference>
<evidence type="ECO:0000256" key="2">
    <source>
        <dbReference type="ARBA" id="ARBA00023015"/>
    </source>
</evidence>
<name>A0A6G1FYS0_9PEZI</name>
<dbReference type="RefSeq" id="XP_033532549.1">
    <property type="nucleotide sequence ID" value="XM_033679848.1"/>
</dbReference>
<dbReference type="InterPro" id="IPR007219">
    <property type="entry name" value="XnlR_reg_dom"/>
</dbReference>
<dbReference type="GO" id="GO:0008270">
    <property type="term" value="F:zinc ion binding"/>
    <property type="evidence" value="ECO:0007669"/>
    <property type="project" value="InterPro"/>
</dbReference>
<evidence type="ECO:0000256" key="1">
    <source>
        <dbReference type="ARBA" id="ARBA00022723"/>
    </source>
</evidence>
<dbReference type="SMART" id="SM00066">
    <property type="entry name" value="GAL4"/>
    <property type="match status" value="1"/>
</dbReference>
<keyword evidence="8" id="KW-1185">Reference proteome</keyword>
<dbReference type="PROSITE" id="PS50048">
    <property type="entry name" value="ZN2_CY6_FUNGAL_2"/>
    <property type="match status" value="1"/>
</dbReference>
<dbReference type="PANTHER" id="PTHR47424">
    <property type="entry name" value="REGULATORY PROTEIN GAL4"/>
    <property type="match status" value="1"/>
</dbReference>
<dbReference type="Proteomes" id="UP000504638">
    <property type="component" value="Unplaced"/>
</dbReference>